<dbReference type="InterPro" id="IPR017439">
    <property type="entry name" value="Amidohydrolase"/>
</dbReference>
<dbReference type="Pfam" id="PF01546">
    <property type="entry name" value="Peptidase_M20"/>
    <property type="match status" value="1"/>
</dbReference>
<evidence type="ECO:0000313" key="2">
    <source>
        <dbReference type="EMBL" id="MFC4629609.1"/>
    </source>
</evidence>
<feature type="region of interest" description="Disordered" evidence="1">
    <location>
        <begin position="1"/>
        <end position="23"/>
    </location>
</feature>
<keyword evidence="3" id="KW-1185">Reference proteome</keyword>
<dbReference type="SUPFAM" id="SSF53187">
    <property type="entry name" value="Zn-dependent exopeptidases"/>
    <property type="match status" value="1"/>
</dbReference>
<dbReference type="PANTHER" id="PTHR11014:SF63">
    <property type="entry name" value="METALLOPEPTIDASE, PUTATIVE (AFU_ORTHOLOGUE AFUA_6G09600)-RELATED"/>
    <property type="match status" value="1"/>
</dbReference>
<dbReference type="Gene3D" id="3.30.70.360">
    <property type="match status" value="1"/>
</dbReference>
<gene>
    <name evidence="2" type="ORF">ACFO6V_15285</name>
</gene>
<evidence type="ECO:0000313" key="3">
    <source>
        <dbReference type="Proteomes" id="UP001596011"/>
    </source>
</evidence>
<dbReference type="EMBL" id="JBHSFI010000005">
    <property type="protein sequence ID" value="MFC4629609.1"/>
    <property type="molecule type" value="Genomic_DNA"/>
</dbReference>
<proteinExistence type="predicted"/>
<dbReference type="PANTHER" id="PTHR11014">
    <property type="entry name" value="PEPTIDASE M20 FAMILY MEMBER"/>
    <property type="match status" value="1"/>
</dbReference>
<protein>
    <submittedName>
        <fullName evidence="2">M20 family metallopeptidase</fullName>
    </submittedName>
</protein>
<sequence length="409" mass="43216">MTTPNAAWAAPGPAGHPHRPVDQRSIDAATGSIEADLVALRRDIHEHPEVAGEERRTAALVADRLRAAGLAVTTGVGGHGVVGMLHGARKGRTVAYRADMDAVQAGQTTGGVTDTGHLCGHDLHTTVGVGVAEVLAGLRSRLSGSVAFVFQPAEENLTGARAMLDDGVLRRTGAREIHALHCGPMPVGTLAVTPGFGMPGLDRGTVTLTGPDAVARAEALAADIMDLATIRRPQTLDDMEQLLLDLGTPDGPLARFVNIQHATPQPSQNGSVTVATSYRCWPEARYLEVRDNIRAITARYGAGAAFPAAPFPALLCPERDGTELERHLGRSLGHERVSRMQAAPPFNGEDFALFGQRIPVTYTFLGVRSPGALVTTGFPHHVDFEPDERAIGTGVRAMAGWLAERAQRA</sequence>
<comment type="caution">
    <text evidence="2">The sequence shown here is derived from an EMBL/GenBank/DDBJ whole genome shotgun (WGS) entry which is preliminary data.</text>
</comment>
<reference evidence="3" key="1">
    <citation type="journal article" date="2019" name="Int. J. Syst. Evol. Microbiol.">
        <title>The Global Catalogue of Microorganisms (GCM) 10K type strain sequencing project: providing services to taxonomists for standard genome sequencing and annotation.</title>
        <authorList>
            <consortium name="The Broad Institute Genomics Platform"/>
            <consortium name="The Broad Institute Genome Sequencing Center for Infectious Disease"/>
            <person name="Wu L."/>
            <person name="Ma J."/>
        </authorList>
    </citation>
    <scope>NUCLEOTIDE SEQUENCE [LARGE SCALE GENOMIC DNA]</scope>
    <source>
        <strain evidence="3">CCUG 42722</strain>
    </source>
</reference>
<evidence type="ECO:0000256" key="1">
    <source>
        <dbReference type="SAM" id="MobiDB-lite"/>
    </source>
</evidence>
<name>A0ABV9HH59_9MICO</name>
<dbReference type="Gene3D" id="3.40.630.10">
    <property type="entry name" value="Zn peptidases"/>
    <property type="match status" value="1"/>
</dbReference>
<organism evidence="2 3">
    <name type="scientific">Promicromonospora alba</name>
    <dbReference type="NCBI Taxonomy" id="1616110"/>
    <lineage>
        <taxon>Bacteria</taxon>
        <taxon>Bacillati</taxon>
        <taxon>Actinomycetota</taxon>
        <taxon>Actinomycetes</taxon>
        <taxon>Micrococcales</taxon>
        <taxon>Promicromonosporaceae</taxon>
        <taxon>Promicromonospora</taxon>
    </lineage>
</organism>
<dbReference type="RefSeq" id="WP_377136664.1">
    <property type="nucleotide sequence ID" value="NZ_JBHSFI010000005.1"/>
</dbReference>
<feature type="compositionally biased region" description="Low complexity" evidence="1">
    <location>
        <begin position="1"/>
        <end position="15"/>
    </location>
</feature>
<dbReference type="Proteomes" id="UP001596011">
    <property type="component" value="Unassembled WGS sequence"/>
</dbReference>
<dbReference type="InterPro" id="IPR002933">
    <property type="entry name" value="Peptidase_M20"/>
</dbReference>
<accession>A0ABV9HH59</accession>